<reference evidence="1 2" key="1">
    <citation type="journal article" date="2017" name="Nat. Commun.">
        <title>Genome assembly with in vitro proximity ligation data and whole-genome triplication in lettuce.</title>
        <authorList>
            <person name="Reyes-Chin-Wo S."/>
            <person name="Wang Z."/>
            <person name="Yang X."/>
            <person name="Kozik A."/>
            <person name="Arikit S."/>
            <person name="Song C."/>
            <person name="Xia L."/>
            <person name="Froenicke L."/>
            <person name="Lavelle D.O."/>
            <person name="Truco M.J."/>
            <person name="Xia R."/>
            <person name="Zhu S."/>
            <person name="Xu C."/>
            <person name="Xu H."/>
            <person name="Xu X."/>
            <person name="Cox K."/>
            <person name="Korf I."/>
            <person name="Meyers B.C."/>
            <person name="Michelmore R.W."/>
        </authorList>
    </citation>
    <scope>NUCLEOTIDE SEQUENCE [LARGE SCALE GENOMIC DNA]</scope>
    <source>
        <strain evidence="2">cv. Salinas</strain>
        <tissue evidence="1">Seedlings</tissue>
    </source>
</reference>
<dbReference type="EMBL" id="NBSK02000006">
    <property type="protein sequence ID" value="KAJ0200400.1"/>
    <property type="molecule type" value="Genomic_DNA"/>
</dbReference>
<evidence type="ECO:0000313" key="1">
    <source>
        <dbReference type="EMBL" id="KAJ0200400.1"/>
    </source>
</evidence>
<sequence>MEAPYKNLQLHVFPIDEIHLGLASYDRRQKSVFEVFQGFETRLTTKRTKIRYECDEESNDDLFDLGLLDVEPDNFNPRSNLCGDPFLNILWGDKADVDDIHREEHEHEHLEDENELEVGVEFRVHDPTVKWNKMKPIIGELHDSHVHLRFALTNYVVANGYQLMRELTSIPQGHHHQDKGKDVQR</sequence>
<accession>A0A9R1V8Y4</accession>
<gene>
    <name evidence="1" type="ORF">LSAT_V11C600324370</name>
</gene>
<dbReference type="AlphaFoldDB" id="A0A9R1V8Y4"/>
<organism evidence="1 2">
    <name type="scientific">Lactuca sativa</name>
    <name type="common">Garden lettuce</name>
    <dbReference type="NCBI Taxonomy" id="4236"/>
    <lineage>
        <taxon>Eukaryota</taxon>
        <taxon>Viridiplantae</taxon>
        <taxon>Streptophyta</taxon>
        <taxon>Embryophyta</taxon>
        <taxon>Tracheophyta</taxon>
        <taxon>Spermatophyta</taxon>
        <taxon>Magnoliopsida</taxon>
        <taxon>eudicotyledons</taxon>
        <taxon>Gunneridae</taxon>
        <taxon>Pentapetalae</taxon>
        <taxon>asterids</taxon>
        <taxon>campanulids</taxon>
        <taxon>Asterales</taxon>
        <taxon>Asteraceae</taxon>
        <taxon>Cichorioideae</taxon>
        <taxon>Cichorieae</taxon>
        <taxon>Lactucinae</taxon>
        <taxon>Lactuca</taxon>
    </lineage>
</organism>
<evidence type="ECO:0000313" key="2">
    <source>
        <dbReference type="Proteomes" id="UP000235145"/>
    </source>
</evidence>
<proteinExistence type="predicted"/>
<protein>
    <submittedName>
        <fullName evidence="1">Uncharacterized protein</fullName>
    </submittedName>
</protein>
<keyword evidence="2" id="KW-1185">Reference proteome</keyword>
<comment type="caution">
    <text evidence="1">The sequence shown here is derived from an EMBL/GenBank/DDBJ whole genome shotgun (WGS) entry which is preliminary data.</text>
</comment>
<name>A0A9R1V8Y4_LACSA</name>
<dbReference type="Proteomes" id="UP000235145">
    <property type="component" value="Unassembled WGS sequence"/>
</dbReference>